<evidence type="ECO:0000256" key="8">
    <source>
        <dbReference type="PROSITE-ProRule" id="PRU00176"/>
    </source>
</evidence>
<dbReference type="PANTHER" id="PTHR48025">
    <property type="entry name" value="OS02G0815200 PROTEIN"/>
    <property type="match status" value="1"/>
</dbReference>
<dbReference type="InterPro" id="IPR012677">
    <property type="entry name" value="Nucleotide-bd_a/b_plait_sf"/>
</dbReference>
<name>A0A2Z6P8X0_TRISU</name>
<evidence type="ECO:0000256" key="2">
    <source>
        <dbReference type="ARBA" id="ARBA00022528"/>
    </source>
</evidence>
<dbReference type="InterPro" id="IPR000504">
    <property type="entry name" value="RRM_dom"/>
</dbReference>
<dbReference type="PROSITE" id="PS50102">
    <property type="entry name" value="RRM"/>
    <property type="match status" value="2"/>
</dbReference>
<evidence type="ECO:0000256" key="1">
    <source>
        <dbReference type="ARBA" id="ARBA00004229"/>
    </source>
</evidence>
<dbReference type="InterPro" id="IPR035979">
    <property type="entry name" value="RBD_domain_sf"/>
</dbReference>
<feature type="domain" description="RRM" evidence="10">
    <location>
        <begin position="99"/>
        <end position="170"/>
    </location>
</feature>
<keyword evidence="4" id="KW-0507">mRNA processing</keyword>
<dbReference type="GO" id="GO:0003729">
    <property type="term" value="F:mRNA binding"/>
    <property type="evidence" value="ECO:0007669"/>
    <property type="project" value="TreeGrafter"/>
</dbReference>
<feature type="domain" description="RRM" evidence="10">
    <location>
        <begin position="189"/>
        <end position="267"/>
    </location>
</feature>
<dbReference type="GO" id="GO:0008266">
    <property type="term" value="F:poly(U) RNA binding"/>
    <property type="evidence" value="ECO:0007669"/>
    <property type="project" value="UniProtKB-ARBA"/>
</dbReference>
<dbReference type="SUPFAM" id="SSF54928">
    <property type="entry name" value="RNA-binding domain, RBD"/>
    <property type="match status" value="2"/>
</dbReference>
<dbReference type="Pfam" id="PF00076">
    <property type="entry name" value="RRM_1"/>
    <property type="match status" value="2"/>
</dbReference>
<reference evidence="12" key="1">
    <citation type="journal article" date="2017" name="Front. Plant Sci.">
        <title>Climate Clever Clovers: New Paradigm to Reduce the Environmental Footprint of Ruminants by Breeding Low Methanogenic Forages Utilizing Haplotype Variation.</title>
        <authorList>
            <person name="Kaur P."/>
            <person name="Appels R."/>
            <person name="Bayer P.E."/>
            <person name="Keeble-Gagnere G."/>
            <person name="Wang J."/>
            <person name="Hirakawa H."/>
            <person name="Shirasawa K."/>
            <person name="Vercoe P."/>
            <person name="Stefanova K."/>
            <person name="Durmic Z."/>
            <person name="Nichols P."/>
            <person name="Revell C."/>
            <person name="Isobe S.N."/>
            <person name="Edwards D."/>
            <person name="Erskine W."/>
        </authorList>
    </citation>
    <scope>NUCLEOTIDE SEQUENCE [LARGE SCALE GENOMIC DNA]</scope>
    <source>
        <strain evidence="12">cv. Daliak</strain>
    </source>
</reference>
<dbReference type="GO" id="GO:0009535">
    <property type="term" value="C:chloroplast thylakoid membrane"/>
    <property type="evidence" value="ECO:0007669"/>
    <property type="project" value="TreeGrafter"/>
</dbReference>
<dbReference type="InterPro" id="IPR050502">
    <property type="entry name" value="Euk_RNA-bind_prot"/>
</dbReference>
<dbReference type="AlphaFoldDB" id="A0A2Z6P8X0"/>
<comment type="subcellular location">
    <subcellularLocation>
        <location evidence="1">Plastid</location>
        <location evidence="1">Chloroplast</location>
    </subcellularLocation>
</comment>
<evidence type="ECO:0000256" key="4">
    <source>
        <dbReference type="ARBA" id="ARBA00022664"/>
    </source>
</evidence>
<keyword evidence="6 8" id="KW-0694">RNA-binding</keyword>
<dbReference type="GO" id="GO:0009451">
    <property type="term" value="P:RNA modification"/>
    <property type="evidence" value="ECO:0007669"/>
    <property type="project" value="UniProtKB-ARBA"/>
</dbReference>
<dbReference type="InterPro" id="IPR048289">
    <property type="entry name" value="RRM2_NsCP33-like"/>
</dbReference>
<dbReference type="Gene3D" id="3.30.70.330">
    <property type="match status" value="2"/>
</dbReference>
<dbReference type="SMART" id="SM00360">
    <property type="entry name" value="RRM"/>
    <property type="match status" value="2"/>
</dbReference>
<evidence type="ECO:0000256" key="7">
    <source>
        <dbReference type="ARBA" id="ARBA00023274"/>
    </source>
</evidence>
<keyword evidence="5" id="KW-0677">Repeat</keyword>
<dbReference type="GO" id="GO:1990904">
    <property type="term" value="C:ribonucleoprotein complex"/>
    <property type="evidence" value="ECO:0007669"/>
    <property type="project" value="UniProtKB-KW"/>
</dbReference>
<dbReference type="GO" id="GO:1901259">
    <property type="term" value="P:chloroplast rRNA processing"/>
    <property type="evidence" value="ECO:0007669"/>
    <property type="project" value="TreeGrafter"/>
</dbReference>
<evidence type="ECO:0000313" key="11">
    <source>
        <dbReference type="EMBL" id="GAU40419.1"/>
    </source>
</evidence>
<sequence>MAAESSSLLFSSPSSLFYPKTKPTFFKLHFSLNSSPSLSLKTNRSLASPLFVAQEGSDTLTTSPDEAELLDWEPTAETEETGDDEDSSEGDFAEPPEDAKLFVGNLPFSVDSEKLAMLFGEAGTVEIAEVIYNRDTDQSRGFGFVTMSTVEEAESADYNGRSLNVNIASPRGSRPERIERQPRSFEPVIRAYVGNLAWEVDDARLEEIFSVHGKVVSARVIYDRETGRSRGFGFVTMSDDTEMNDAIAALDGQSLDGRAIRVSIAEDRPRRNSF</sequence>
<dbReference type="CDD" id="cd21608">
    <property type="entry name" value="RRM2_NsCP33_like"/>
    <property type="match status" value="1"/>
</dbReference>
<dbReference type="Proteomes" id="UP000242715">
    <property type="component" value="Unassembled WGS sequence"/>
</dbReference>
<dbReference type="GO" id="GO:0006397">
    <property type="term" value="P:mRNA processing"/>
    <property type="evidence" value="ECO:0007669"/>
    <property type="project" value="UniProtKB-KW"/>
</dbReference>
<evidence type="ECO:0000256" key="6">
    <source>
        <dbReference type="ARBA" id="ARBA00022884"/>
    </source>
</evidence>
<feature type="compositionally biased region" description="Acidic residues" evidence="9">
    <location>
        <begin position="65"/>
        <end position="96"/>
    </location>
</feature>
<dbReference type="EMBL" id="DF973804">
    <property type="protein sequence ID" value="GAU40419.1"/>
    <property type="molecule type" value="Genomic_DNA"/>
</dbReference>
<gene>
    <name evidence="11" type="ORF">TSUD_136660</name>
</gene>
<proteinExistence type="predicted"/>
<evidence type="ECO:0000256" key="5">
    <source>
        <dbReference type="ARBA" id="ARBA00022737"/>
    </source>
</evidence>
<dbReference type="OrthoDB" id="439808at2759"/>
<evidence type="ECO:0000256" key="3">
    <source>
        <dbReference type="ARBA" id="ARBA00022640"/>
    </source>
</evidence>
<evidence type="ECO:0000256" key="9">
    <source>
        <dbReference type="SAM" id="MobiDB-lite"/>
    </source>
</evidence>
<protein>
    <recommendedName>
        <fullName evidence="10">RRM domain-containing protein</fullName>
    </recommendedName>
</protein>
<keyword evidence="3" id="KW-0934">Plastid</keyword>
<keyword evidence="12" id="KW-1185">Reference proteome</keyword>
<keyword evidence="7" id="KW-0687">Ribonucleoprotein</keyword>
<evidence type="ECO:0000313" key="12">
    <source>
        <dbReference type="Proteomes" id="UP000242715"/>
    </source>
</evidence>
<organism evidence="11 12">
    <name type="scientific">Trifolium subterraneum</name>
    <name type="common">Subterranean clover</name>
    <dbReference type="NCBI Taxonomy" id="3900"/>
    <lineage>
        <taxon>Eukaryota</taxon>
        <taxon>Viridiplantae</taxon>
        <taxon>Streptophyta</taxon>
        <taxon>Embryophyta</taxon>
        <taxon>Tracheophyta</taxon>
        <taxon>Spermatophyta</taxon>
        <taxon>Magnoliopsida</taxon>
        <taxon>eudicotyledons</taxon>
        <taxon>Gunneridae</taxon>
        <taxon>Pentapetalae</taxon>
        <taxon>rosids</taxon>
        <taxon>fabids</taxon>
        <taxon>Fabales</taxon>
        <taxon>Fabaceae</taxon>
        <taxon>Papilionoideae</taxon>
        <taxon>50 kb inversion clade</taxon>
        <taxon>NPAAA clade</taxon>
        <taxon>Hologalegina</taxon>
        <taxon>IRL clade</taxon>
        <taxon>Trifolieae</taxon>
        <taxon>Trifolium</taxon>
    </lineage>
</organism>
<dbReference type="GO" id="GO:0045087">
    <property type="term" value="P:innate immune response"/>
    <property type="evidence" value="ECO:0007669"/>
    <property type="project" value="UniProtKB-ARBA"/>
</dbReference>
<feature type="region of interest" description="Disordered" evidence="9">
    <location>
        <begin position="54"/>
        <end position="96"/>
    </location>
</feature>
<evidence type="ECO:0000259" key="10">
    <source>
        <dbReference type="PROSITE" id="PS50102"/>
    </source>
</evidence>
<accession>A0A2Z6P8X0</accession>
<keyword evidence="2" id="KW-0150">Chloroplast</keyword>
<dbReference type="FunFam" id="3.30.70.330:FF:000268">
    <property type="entry name" value="31 kDa ribonucleoprotein, chloroplastic"/>
    <property type="match status" value="1"/>
</dbReference>
<dbReference type="PANTHER" id="PTHR48025:SF3">
    <property type="entry name" value="31 KDA RIBONUCLEOPROTEIN, CHLOROPLASTIC-RELATED"/>
    <property type="match status" value="1"/>
</dbReference>